<evidence type="ECO:0000313" key="11">
    <source>
        <dbReference type="Proteomes" id="UP000004263"/>
    </source>
</evidence>
<dbReference type="GO" id="GO:0032259">
    <property type="term" value="P:methylation"/>
    <property type="evidence" value="ECO:0007669"/>
    <property type="project" value="UniProtKB-KW"/>
</dbReference>
<dbReference type="HOGENOM" id="CLU_085515_1_0_6"/>
<dbReference type="NCBIfam" id="NF009732">
    <property type="entry name" value="PRK13255.1"/>
    <property type="match status" value="1"/>
</dbReference>
<accession>Q1N1G2</accession>
<organism evidence="10 11">
    <name type="scientific">Bermanella marisrubri</name>
    <dbReference type="NCBI Taxonomy" id="207949"/>
    <lineage>
        <taxon>Bacteria</taxon>
        <taxon>Pseudomonadati</taxon>
        <taxon>Pseudomonadota</taxon>
        <taxon>Gammaproteobacteria</taxon>
        <taxon>Oceanospirillales</taxon>
        <taxon>Oceanospirillaceae</taxon>
        <taxon>Bermanella</taxon>
    </lineage>
</organism>
<evidence type="ECO:0000256" key="7">
    <source>
        <dbReference type="ARBA" id="ARBA00022679"/>
    </source>
</evidence>
<comment type="similarity">
    <text evidence="3 9">Belongs to the class I-like SAM-binding methyltransferase superfamily. TPMT family.</text>
</comment>
<evidence type="ECO:0000256" key="6">
    <source>
        <dbReference type="ARBA" id="ARBA00022603"/>
    </source>
</evidence>
<gene>
    <name evidence="9" type="primary">tpm</name>
    <name evidence="10" type="ORF">RED65_03580</name>
</gene>
<dbReference type="SUPFAM" id="SSF53335">
    <property type="entry name" value="S-adenosyl-L-methionine-dependent methyltransferases"/>
    <property type="match status" value="1"/>
</dbReference>
<dbReference type="GO" id="GO:0005737">
    <property type="term" value="C:cytoplasm"/>
    <property type="evidence" value="ECO:0007669"/>
    <property type="project" value="UniProtKB-SubCell"/>
</dbReference>
<dbReference type="Gene3D" id="3.40.50.150">
    <property type="entry name" value="Vaccinia Virus protein VP39"/>
    <property type="match status" value="1"/>
</dbReference>
<dbReference type="PROSITE" id="PS51585">
    <property type="entry name" value="SAM_MT_TPMT"/>
    <property type="match status" value="1"/>
</dbReference>
<dbReference type="Proteomes" id="UP000004263">
    <property type="component" value="Unassembled WGS sequence"/>
</dbReference>
<evidence type="ECO:0000256" key="1">
    <source>
        <dbReference type="ARBA" id="ARBA00000903"/>
    </source>
</evidence>
<keyword evidence="5 9" id="KW-0963">Cytoplasm</keyword>
<dbReference type="FunFam" id="3.40.50.150:FF:000101">
    <property type="entry name" value="Thiopurine S-methyltransferase"/>
    <property type="match status" value="1"/>
</dbReference>
<keyword evidence="6 9" id="KW-0489">Methyltransferase</keyword>
<dbReference type="PIRSF" id="PIRSF023956">
    <property type="entry name" value="Thiopurine_S-methyltransferase"/>
    <property type="match status" value="1"/>
</dbReference>
<name>Q1N1G2_9GAMM</name>
<keyword evidence="7 9" id="KW-0808">Transferase</keyword>
<feature type="binding site" evidence="9">
    <location>
        <position position="71"/>
    </location>
    <ligand>
        <name>S-adenosyl-L-methionine</name>
        <dbReference type="ChEBI" id="CHEBI:59789"/>
    </ligand>
</feature>
<comment type="catalytic activity">
    <reaction evidence="1 9">
        <text>S-adenosyl-L-methionine + a thiopurine = S-adenosyl-L-homocysteine + a thiopurine S-methylether.</text>
        <dbReference type="EC" id="2.1.1.67"/>
    </reaction>
</comment>
<dbReference type="InterPro" id="IPR022474">
    <property type="entry name" value="Thiopur_S-MeTfrase_Se/Te_detox"/>
</dbReference>
<dbReference type="STRING" id="207949.RED65_03580"/>
<feature type="binding site" evidence="9">
    <location>
        <position position="50"/>
    </location>
    <ligand>
        <name>S-adenosyl-L-methionine</name>
        <dbReference type="ChEBI" id="CHEBI:59789"/>
    </ligand>
</feature>
<keyword evidence="8 9" id="KW-0949">S-adenosyl-L-methionine</keyword>
<dbReference type="Pfam" id="PF05724">
    <property type="entry name" value="TPMT"/>
    <property type="match status" value="1"/>
</dbReference>
<feature type="binding site" evidence="9">
    <location>
        <position position="128"/>
    </location>
    <ligand>
        <name>S-adenosyl-L-methionine</name>
        <dbReference type="ChEBI" id="CHEBI:59789"/>
    </ligand>
</feature>
<dbReference type="GO" id="GO:0008119">
    <property type="term" value="F:thiopurine S-methyltransferase activity"/>
    <property type="evidence" value="ECO:0007669"/>
    <property type="project" value="UniProtKB-UniRule"/>
</dbReference>
<reference evidence="10 11" key="1">
    <citation type="submission" date="2006-03" db="EMBL/GenBank/DDBJ databases">
        <authorList>
            <person name="Pinhassi J."/>
            <person name="Pedros-Alio C."/>
            <person name="Ferriera S."/>
            <person name="Johnson J."/>
            <person name="Kravitz S."/>
            <person name="Halpern A."/>
            <person name="Remington K."/>
            <person name="Beeson K."/>
            <person name="Tran B."/>
            <person name="Rogers Y.-H."/>
            <person name="Friedman R."/>
            <person name="Venter J.C."/>
        </authorList>
    </citation>
    <scope>NUCLEOTIDE SEQUENCE [LARGE SCALE GENOMIC DNA]</scope>
    <source>
        <strain evidence="10 11">RED65</strain>
    </source>
</reference>
<sequence length="223" mass="25520">MTMSQHEQEWWHERWQQNQIGFHLPDVHPWLKKYGAEVGIHQAERVFVPLCGKTHDIGFFLSLGMEVVANELNEMAIQSLFEQLDLDPVKSPWKAGTIYQAGSLTVYVGDFFELTHGDVGSVDWVYDRAAVIALPETMRSAYAKQLMAITDKAAQCLITLDYDQNEMDGPPFSVMAEEINNHYADDFKVAVIHERDILEDEPNFKQRGLSRLNQALYLLSCEL</sequence>
<keyword evidence="11" id="KW-1185">Reference proteome</keyword>
<dbReference type="InterPro" id="IPR008854">
    <property type="entry name" value="TPMT"/>
</dbReference>
<evidence type="ECO:0000313" key="10">
    <source>
        <dbReference type="EMBL" id="EAT12088.1"/>
    </source>
</evidence>
<evidence type="ECO:0000256" key="2">
    <source>
        <dbReference type="ARBA" id="ARBA00004496"/>
    </source>
</evidence>
<comment type="subcellular location">
    <subcellularLocation>
        <location evidence="2 9">Cytoplasm</location>
    </subcellularLocation>
</comment>
<dbReference type="EC" id="2.1.1.67" evidence="4 9"/>
<evidence type="ECO:0000256" key="5">
    <source>
        <dbReference type="ARBA" id="ARBA00022490"/>
    </source>
</evidence>
<feature type="binding site" evidence="9">
    <location>
        <position position="15"/>
    </location>
    <ligand>
        <name>S-adenosyl-L-methionine</name>
        <dbReference type="ChEBI" id="CHEBI:59789"/>
    </ligand>
</feature>
<evidence type="ECO:0000256" key="4">
    <source>
        <dbReference type="ARBA" id="ARBA00011905"/>
    </source>
</evidence>
<dbReference type="EMBL" id="AAQH01000010">
    <property type="protein sequence ID" value="EAT12088.1"/>
    <property type="molecule type" value="Genomic_DNA"/>
</dbReference>
<dbReference type="InterPro" id="IPR025835">
    <property type="entry name" value="Thiopurine_S-MeTrfase"/>
</dbReference>
<evidence type="ECO:0000256" key="8">
    <source>
        <dbReference type="ARBA" id="ARBA00022691"/>
    </source>
</evidence>
<evidence type="ECO:0000256" key="9">
    <source>
        <dbReference type="HAMAP-Rule" id="MF_00812"/>
    </source>
</evidence>
<evidence type="ECO:0000256" key="3">
    <source>
        <dbReference type="ARBA" id="ARBA00008145"/>
    </source>
</evidence>
<dbReference type="AlphaFoldDB" id="Q1N1G2"/>
<dbReference type="NCBIfam" id="TIGR03840">
    <property type="entry name" value="TMPT_Se_Te"/>
    <property type="match status" value="1"/>
</dbReference>
<comment type="caution">
    <text evidence="10">The sequence shown here is derived from an EMBL/GenBank/DDBJ whole genome shotgun (WGS) entry which is preliminary data.</text>
</comment>
<proteinExistence type="inferred from homology"/>
<dbReference type="OrthoDB" id="9778208at2"/>
<dbReference type="PANTHER" id="PTHR10259">
    <property type="entry name" value="THIOPURINE S-METHYLTRANSFERASE"/>
    <property type="match status" value="1"/>
</dbReference>
<protein>
    <recommendedName>
        <fullName evidence="4 9">Thiopurine S-methyltransferase</fullName>
        <ecNumber evidence="4 9">2.1.1.67</ecNumber>
    </recommendedName>
    <alternativeName>
        <fullName evidence="9">Thiopurine methyltransferase</fullName>
    </alternativeName>
</protein>
<dbReference type="HAMAP" id="MF_00812">
    <property type="entry name" value="Thiopur_methtran"/>
    <property type="match status" value="1"/>
</dbReference>
<dbReference type="InterPro" id="IPR029063">
    <property type="entry name" value="SAM-dependent_MTases_sf"/>
</dbReference>
<dbReference type="GO" id="GO:0010038">
    <property type="term" value="P:response to metal ion"/>
    <property type="evidence" value="ECO:0007669"/>
    <property type="project" value="InterPro"/>
</dbReference>
<dbReference type="PANTHER" id="PTHR10259:SF11">
    <property type="entry name" value="THIOPURINE S-METHYLTRANSFERASE"/>
    <property type="match status" value="1"/>
</dbReference>